<dbReference type="InterPro" id="IPR051446">
    <property type="entry name" value="HTH_trans_reg/aminotransferase"/>
</dbReference>
<sequence>MINRHTSTNDTKLLLFRQTYDFIVTRIERRELKAHDKLPSIRLLAQELQVHRLTVFRAYQLLKQNHIVYVKEKSGYYVCPPDFPEHVISDYTERSPITSSGHLRNSLSEIQQVPVIYQFSQSLIDPNLLPNLYISEYVKKVFDIYPKLLGTYSSAQGDDELREFLCQYMKLHHSIQLTASDLLITTGGQQAIDLISRVYIRPMDFILVERPTYSAALDIFRQQGARFISVDIYPEGYDLEKVEMLMKQYRPRIFYMNPTFHNPTGYTIPTDQRKQLVELAERYRCLLIEDDAIHEMYFDQPPPQPIFSYDTDGWVVYLRSFSKFVAPGLRICAVIGRPSVIKPLITAKSLADNGTPLVNQKIFLHYFESERIKQHLEKLRIALQIRKEIVEQELSTTGWSWVSPQGGFNLWLKLPEDLPVEELLQESVRHSVSFVPGMICDPLREMRSWIRLSYSFVNEGQLREGVRLLADIARRF</sequence>
<keyword evidence="6" id="KW-0238">DNA-binding</keyword>
<dbReference type="InterPro" id="IPR036388">
    <property type="entry name" value="WH-like_DNA-bd_sf"/>
</dbReference>
<dbReference type="Gene3D" id="1.10.10.10">
    <property type="entry name" value="Winged helix-like DNA-binding domain superfamily/Winged helix DNA-binding domain"/>
    <property type="match status" value="1"/>
</dbReference>
<evidence type="ECO:0000256" key="2">
    <source>
        <dbReference type="ARBA" id="ARBA00005384"/>
    </source>
</evidence>
<evidence type="ECO:0000256" key="1">
    <source>
        <dbReference type="ARBA" id="ARBA00001933"/>
    </source>
</evidence>
<dbReference type="InterPro" id="IPR004839">
    <property type="entry name" value="Aminotransferase_I/II_large"/>
</dbReference>
<dbReference type="SUPFAM" id="SSF53383">
    <property type="entry name" value="PLP-dependent transferases"/>
    <property type="match status" value="1"/>
</dbReference>
<dbReference type="Pfam" id="PF00392">
    <property type="entry name" value="GntR"/>
    <property type="match status" value="1"/>
</dbReference>
<keyword evidence="7" id="KW-0804">Transcription</keyword>
<dbReference type="CDD" id="cd00609">
    <property type="entry name" value="AAT_like"/>
    <property type="match status" value="1"/>
</dbReference>
<comment type="caution">
    <text evidence="9">The sequence shown here is derived from an EMBL/GenBank/DDBJ whole genome shotgun (WGS) entry which is preliminary data.</text>
</comment>
<keyword evidence="5" id="KW-0805">Transcription regulation</keyword>
<evidence type="ECO:0000256" key="4">
    <source>
        <dbReference type="ARBA" id="ARBA00022898"/>
    </source>
</evidence>
<dbReference type="CDD" id="cd07377">
    <property type="entry name" value="WHTH_GntR"/>
    <property type="match status" value="1"/>
</dbReference>
<dbReference type="PROSITE" id="PS50949">
    <property type="entry name" value="HTH_GNTR"/>
    <property type="match status" value="1"/>
</dbReference>
<evidence type="ECO:0000256" key="5">
    <source>
        <dbReference type="ARBA" id="ARBA00023015"/>
    </source>
</evidence>
<dbReference type="Gene3D" id="3.90.1150.10">
    <property type="entry name" value="Aspartate Aminotransferase, domain 1"/>
    <property type="match status" value="1"/>
</dbReference>
<evidence type="ECO:0000256" key="6">
    <source>
        <dbReference type="ARBA" id="ARBA00023125"/>
    </source>
</evidence>
<gene>
    <name evidence="9" type="ORF">M5X19_28925</name>
</gene>
<organism evidence="9 10">
    <name type="scientific">Paenibacillus alginolyticus</name>
    <dbReference type="NCBI Taxonomy" id="59839"/>
    <lineage>
        <taxon>Bacteria</taxon>
        <taxon>Bacillati</taxon>
        <taxon>Bacillota</taxon>
        <taxon>Bacilli</taxon>
        <taxon>Bacillales</taxon>
        <taxon>Paenibacillaceae</taxon>
        <taxon>Paenibacillus</taxon>
    </lineage>
</organism>
<keyword evidence="4" id="KW-0663">Pyridoxal phosphate</keyword>
<evidence type="ECO:0000256" key="3">
    <source>
        <dbReference type="ARBA" id="ARBA00022576"/>
    </source>
</evidence>
<dbReference type="SMART" id="SM00345">
    <property type="entry name" value="HTH_GNTR"/>
    <property type="match status" value="1"/>
</dbReference>
<reference evidence="9 10" key="1">
    <citation type="submission" date="2022-05" db="EMBL/GenBank/DDBJ databases">
        <title>Genome Sequencing of Bee-Associated Microbes.</title>
        <authorList>
            <person name="Dunlap C."/>
        </authorList>
    </citation>
    <scope>NUCLEOTIDE SEQUENCE [LARGE SCALE GENOMIC DNA]</scope>
    <source>
        <strain evidence="9 10">NRRL B-14421</strain>
    </source>
</reference>
<protein>
    <submittedName>
        <fullName evidence="9">PLP-dependent aminotransferase family protein</fullName>
    </submittedName>
</protein>
<dbReference type="InterPro" id="IPR015421">
    <property type="entry name" value="PyrdxlP-dep_Trfase_major"/>
</dbReference>
<evidence type="ECO:0000259" key="8">
    <source>
        <dbReference type="PROSITE" id="PS50949"/>
    </source>
</evidence>
<proteinExistence type="inferred from homology"/>
<dbReference type="RefSeq" id="WP_268617854.1">
    <property type="nucleotide sequence ID" value="NZ_JAMDMX010000114.1"/>
</dbReference>
<dbReference type="InterPro" id="IPR015424">
    <property type="entry name" value="PyrdxlP-dep_Trfase"/>
</dbReference>
<dbReference type="PANTHER" id="PTHR46577:SF2">
    <property type="entry name" value="TRANSCRIPTIONAL REGULATORY PROTEIN"/>
    <property type="match status" value="1"/>
</dbReference>
<evidence type="ECO:0000313" key="9">
    <source>
        <dbReference type="EMBL" id="MCY9696894.1"/>
    </source>
</evidence>
<name>A0ABT4GLF5_9BACL</name>
<dbReference type="SUPFAM" id="SSF46785">
    <property type="entry name" value="Winged helix' DNA-binding domain"/>
    <property type="match status" value="1"/>
</dbReference>
<evidence type="ECO:0000313" key="10">
    <source>
        <dbReference type="Proteomes" id="UP001527099"/>
    </source>
</evidence>
<evidence type="ECO:0000256" key="7">
    <source>
        <dbReference type="ARBA" id="ARBA00023163"/>
    </source>
</evidence>
<keyword evidence="10" id="KW-1185">Reference proteome</keyword>
<keyword evidence="3 9" id="KW-0032">Aminotransferase</keyword>
<accession>A0ABT4GLF5</accession>
<comment type="similarity">
    <text evidence="2">In the C-terminal section; belongs to the class-I pyridoxal-phosphate-dependent aminotransferase family.</text>
</comment>
<keyword evidence="3 9" id="KW-0808">Transferase</keyword>
<dbReference type="Pfam" id="PF00155">
    <property type="entry name" value="Aminotran_1_2"/>
    <property type="match status" value="1"/>
</dbReference>
<dbReference type="PANTHER" id="PTHR46577">
    <property type="entry name" value="HTH-TYPE TRANSCRIPTIONAL REGULATORY PROTEIN GABR"/>
    <property type="match status" value="1"/>
</dbReference>
<comment type="cofactor">
    <cofactor evidence="1">
        <name>pyridoxal 5'-phosphate</name>
        <dbReference type="ChEBI" id="CHEBI:597326"/>
    </cofactor>
</comment>
<dbReference type="GO" id="GO:0008483">
    <property type="term" value="F:transaminase activity"/>
    <property type="evidence" value="ECO:0007669"/>
    <property type="project" value="UniProtKB-KW"/>
</dbReference>
<dbReference type="EMBL" id="JAMDMX010000114">
    <property type="protein sequence ID" value="MCY9696894.1"/>
    <property type="molecule type" value="Genomic_DNA"/>
</dbReference>
<dbReference type="InterPro" id="IPR036390">
    <property type="entry name" value="WH_DNA-bd_sf"/>
</dbReference>
<dbReference type="Proteomes" id="UP001527099">
    <property type="component" value="Unassembled WGS sequence"/>
</dbReference>
<feature type="domain" description="HTH gntR-type" evidence="8">
    <location>
        <begin position="13"/>
        <end position="81"/>
    </location>
</feature>
<dbReference type="Gene3D" id="3.40.640.10">
    <property type="entry name" value="Type I PLP-dependent aspartate aminotransferase-like (Major domain)"/>
    <property type="match status" value="1"/>
</dbReference>
<dbReference type="InterPro" id="IPR000524">
    <property type="entry name" value="Tscrpt_reg_HTH_GntR"/>
</dbReference>
<dbReference type="InterPro" id="IPR015422">
    <property type="entry name" value="PyrdxlP-dep_Trfase_small"/>
</dbReference>